<dbReference type="HOGENOM" id="CLU_2037490_0_0_1"/>
<dbReference type="Proteomes" id="UP000054549">
    <property type="component" value="Unassembled WGS sequence"/>
</dbReference>
<organism evidence="1 2">
    <name type="scientific">Amanita muscaria (strain Koide BX008)</name>
    <dbReference type="NCBI Taxonomy" id="946122"/>
    <lineage>
        <taxon>Eukaryota</taxon>
        <taxon>Fungi</taxon>
        <taxon>Dikarya</taxon>
        <taxon>Basidiomycota</taxon>
        <taxon>Agaricomycotina</taxon>
        <taxon>Agaricomycetes</taxon>
        <taxon>Agaricomycetidae</taxon>
        <taxon>Agaricales</taxon>
        <taxon>Pluteineae</taxon>
        <taxon>Amanitaceae</taxon>
        <taxon>Amanita</taxon>
    </lineage>
</organism>
<proteinExistence type="predicted"/>
<dbReference type="InParanoid" id="A0A0C2S919"/>
<dbReference type="EMBL" id="KN818318">
    <property type="protein sequence ID" value="KIL59300.1"/>
    <property type="molecule type" value="Genomic_DNA"/>
</dbReference>
<accession>A0A0C2S919</accession>
<dbReference type="OrthoDB" id="3020460at2759"/>
<name>A0A0C2S919_AMAMK</name>
<protein>
    <submittedName>
        <fullName evidence="1">Uncharacterized protein</fullName>
    </submittedName>
</protein>
<dbReference type="AlphaFoldDB" id="A0A0C2S919"/>
<evidence type="ECO:0000313" key="2">
    <source>
        <dbReference type="Proteomes" id="UP000054549"/>
    </source>
</evidence>
<reference evidence="1 2" key="1">
    <citation type="submission" date="2014-04" db="EMBL/GenBank/DDBJ databases">
        <title>Evolutionary Origins and Diversification of the Mycorrhizal Mutualists.</title>
        <authorList>
            <consortium name="DOE Joint Genome Institute"/>
            <consortium name="Mycorrhizal Genomics Consortium"/>
            <person name="Kohler A."/>
            <person name="Kuo A."/>
            <person name="Nagy L.G."/>
            <person name="Floudas D."/>
            <person name="Copeland A."/>
            <person name="Barry K.W."/>
            <person name="Cichocki N."/>
            <person name="Veneault-Fourrey C."/>
            <person name="LaButti K."/>
            <person name="Lindquist E.A."/>
            <person name="Lipzen A."/>
            <person name="Lundell T."/>
            <person name="Morin E."/>
            <person name="Murat C."/>
            <person name="Riley R."/>
            <person name="Ohm R."/>
            <person name="Sun H."/>
            <person name="Tunlid A."/>
            <person name="Henrissat B."/>
            <person name="Grigoriev I.V."/>
            <person name="Hibbett D.S."/>
            <person name="Martin F."/>
        </authorList>
    </citation>
    <scope>NUCLEOTIDE SEQUENCE [LARGE SCALE GENOMIC DNA]</scope>
    <source>
        <strain evidence="1 2">Koide BX008</strain>
    </source>
</reference>
<keyword evidence="2" id="KW-1185">Reference proteome</keyword>
<gene>
    <name evidence="1" type="ORF">M378DRAFT_14913</name>
</gene>
<sequence>MATVTQDLPFSPSPALRARPDCKKLVLLGEIGGIEKYRVIDVVEKVIMKKPIVQALGSMADSDAEQHMQRTNPPLMLKETCEDWQFKERKESSMDYNQQFSSQPSQVSVVKGYSFALVHSS</sequence>
<evidence type="ECO:0000313" key="1">
    <source>
        <dbReference type="EMBL" id="KIL59300.1"/>
    </source>
</evidence>
<dbReference type="STRING" id="946122.A0A0C2S919"/>